<accession>A0ABU7H0W5</accession>
<dbReference type="InterPro" id="IPR008969">
    <property type="entry name" value="CarboxyPept-like_regulatory"/>
</dbReference>
<dbReference type="InterPro" id="IPR041700">
    <property type="entry name" value="OMP_b-brl_3"/>
</dbReference>
<gene>
    <name evidence="2" type="ORF">VRU49_06010</name>
</gene>
<proteinExistence type="predicted"/>
<comment type="caution">
    <text evidence="2">The sequence shown here is derived from an EMBL/GenBank/DDBJ whole genome shotgun (WGS) entry which is preliminary data.</text>
</comment>
<dbReference type="Pfam" id="PF14905">
    <property type="entry name" value="OMP_b-brl_3"/>
    <property type="match status" value="1"/>
</dbReference>
<dbReference type="Gene3D" id="2.60.40.1120">
    <property type="entry name" value="Carboxypeptidase-like, regulatory domain"/>
    <property type="match status" value="1"/>
</dbReference>
<sequence>MKSELKFKGFVLIISILMISAIKLNAQTTPTTPPPLLEREISGVVKDAKGNAIPGANLKLTSSSDTVTTRTNDNGFFVFKKIKSASYTLEVKSLGHNIHVGKYLQNDAIPRIVMNPIILAEFSNEIEAVVFDGTPSITYKVDTIEYKAKDYVVRENARVDELIKKMEDFEVDKDGNVKHQGEDVKKAKINGKTYLGGKVNEAVQNLPAEIVDKIQVVDDYGDEAARTGIKSGDPEKILNIVTKTEKSVGNTLNLSGAAGNNERYESSLFATRINGNQTVGLNGRFNNTVTGVGNSSGGGGGGFSFGGGGGIAISDIISGLGGAGVVVNGGGSPSQGGSGGASGGTASSTNLSFSLRDKASKKIDYNLNYSLGTNKSNTTNISESQNFSSLGTTFAKNNNLSQNSGQNHSLNSEFEFNFNKKNYLRIQPNFTISNSDGSSANTVFQTGLIHQDQKSNNLNLSKSPSFGLSTFYQHIFNKPRRNISGNFSLSAGNRTNETQNEANIIYYVDDSDVVAKDSLVNRIVERSNKNFSLRSSISYVEPLTNNTQLEVNGQLNRNNYDTDATTSNILNDQRRFEIDSLSNIFNYSFTQARLSVNYRYGMSNTSRVKFSLGLAAVPTLLSGTKASAGTSTSRTGFNLIPIARFQYSWSSQKSIQLNYNGNASEPSFDQIQPVRDVSNVQNPVVGNPDLKASFRHSVNLNFNNYINRSKFNYSFRLGTTITENSISRNIVQIADEYNSFKNETRYVNLNGAYGVNGGYSFSKSFSNRKISISYSGNANYNHSLSMSNNLINTNDRWNLSQRLGPRFSPSEWFEINPALSYNYTTSENSLPTSNDSKTKNLALNLDGRVIIKKSWIFNYDLSKNFVSGVNANVTNNPFIINMSLNKEVWNRRGTISFQAYDILNQNNFVNRSVTDQSIVDTKSNTMSRYFMVRLGLRLQKWSGARNRTNGPIVRMGDGSFIRN</sequence>
<evidence type="ECO:0000313" key="2">
    <source>
        <dbReference type="EMBL" id="MEE1884975.1"/>
    </source>
</evidence>
<dbReference type="Pfam" id="PF13620">
    <property type="entry name" value="CarboxypepD_reg"/>
    <property type="match status" value="1"/>
</dbReference>
<keyword evidence="3" id="KW-1185">Reference proteome</keyword>
<dbReference type="EMBL" id="JAZDQU010000002">
    <property type="protein sequence ID" value="MEE1884975.1"/>
    <property type="molecule type" value="Genomic_DNA"/>
</dbReference>
<dbReference type="Proteomes" id="UP001337681">
    <property type="component" value="Unassembled WGS sequence"/>
</dbReference>
<dbReference type="RefSeq" id="WP_330145896.1">
    <property type="nucleotide sequence ID" value="NZ_JAZDQU010000002.1"/>
</dbReference>
<dbReference type="SUPFAM" id="SSF56935">
    <property type="entry name" value="Porins"/>
    <property type="match status" value="1"/>
</dbReference>
<dbReference type="SUPFAM" id="SSF49464">
    <property type="entry name" value="Carboxypeptidase regulatory domain-like"/>
    <property type="match status" value="1"/>
</dbReference>
<protein>
    <submittedName>
        <fullName evidence="2">Outer membrane beta-barrel protein</fullName>
    </submittedName>
</protein>
<feature type="domain" description="Outer membrane protein beta-barrel" evidence="1">
    <location>
        <begin position="474"/>
        <end position="932"/>
    </location>
</feature>
<evidence type="ECO:0000313" key="3">
    <source>
        <dbReference type="Proteomes" id="UP001337681"/>
    </source>
</evidence>
<evidence type="ECO:0000259" key="1">
    <source>
        <dbReference type="Pfam" id="PF14905"/>
    </source>
</evidence>
<organism evidence="2 3">
    <name type="scientific">Pedobacter flavus</name>
    <dbReference type="NCBI Taxonomy" id="3113906"/>
    <lineage>
        <taxon>Bacteria</taxon>
        <taxon>Pseudomonadati</taxon>
        <taxon>Bacteroidota</taxon>
        <taxon>Sphingobacteriia</taxon>
        <taxon>Sphingobacteriales</taxon>
        <taxon>Sphingobacteriaceae</taxon>
        <taxon>Pedobacter</taxon>
    </lineage>
</organism>
<name>A0ABU7H0W5_9SPHI</name>
<reference evidence="2 3" key="1">
    <citation type="submission" date="2024-01" db="EMBL/GenBank/DDBJ databases">
        <title>Pedobacter sp. nov., isolated from oil-contaminated soil.</title>
        <authorList>
            <person name="Le N.T.T."/>
        </authorList>
    </citation>
    <scope>NUCLEOTIDE SEQUENCE [LARGE SCALE GENOMIC DNA]</scope>
    <source>
        <strain evidence="2 3">VNH31</strain>
    </source>
</reference>